<name>A0A4Y8P9Q5_9BACT</name>
<feature type="transmembrane region" description="Helical" evidence="3">
    <location>
        <begin position="152"/>
        <end position="179"/>
    </location>
</feature>
<keyword evidence="1" id="KW-0175">Coiled coil</keyword>
<accession>A0A4Y8P9Q5</accession>
<organism evidence="4 5">
    <name type="scientific">Methylacidiphilum caldifontis</name>
    <dbReference type="NCBI Taxonomy" id="2795386"/>
    <lineage>
        <taxon>Bacteria</taxon>
        <taxon>Pseudomonadati</taxon>
        <taxon>Verrucomicrobiota</taxon>
        <taxon>Methylacidiphilae</taxon>
        <taxon>Methylacidiphilales</taxon>
        <taxon>Methylacidiphilaceae</taxon>
        <taxon>Methylacidiphilum (ex Ratnadevi et al. 2023)</taxon>
    </lineage>
</organism>
<keyword evidence="3" id="KW-0472">Membrane</keyword>
<feature type="compositionally biased region" description="Polar residues" evidence="2">
    <location>
        <begin position="124"/>
        <end position="133"/>
    </location>
</feature>
<feature type="compositionally biased region" description="Basic residues" evidence="2">
    <location>
        <begin position="9"/>
        <end position="26"/>
    </location>
</feature>
<feature type="coiled-coil region" evidence="1">
    <location>
        <begin position="228"/>
        <end position="262"/>
    </location>
</feature>
<keyword evidence="3" id="KW-1133">Transmembrane helix</keyword>
<evidence type="ECO:0000313" key="5">
    <source>
        <dbReference type="Proteomes" id="UP000297713"/>
    </source>
</evidence>
<feature type="region of interest" description="Disordered" evidence="2">
    <location>
        <begin position="1"/>
        <end position="133"/>
    </location>
</feature>
<evidence type="ECO:0000256" key="3">
    <source>
        <dbReference type="SAM" id="Phobius"/>
    </source>
</evidence>
<evidence type="ECO:0000256" key="2">
    <source>
        <dbReference type="SAM" id="MobiDB-lite"/>
    </source>
</evidence>
<gene>
    <name evidence="4" type="ORF">A7Q10_09765</name>
</gene>
<comment type="caution">
    <text evidence="4">The sequence shown here is derived from an EMBL/GenBank/DDBJ whole genome shotgun (WGS) entry which is preliminary data.</text>
</comment>
<evidence type="ECO:0000256" key="1">
    <source>
        <dbReference type="SAM" id="Coils"/>
    </source>
</evidence>
<feature type="compositionally biased region" description="Polar residues" evidence="2">
    <location>
        <begin position="93"/>
        <end position="103"/>
    </location>
</feature>
<dbReference type="AlphaFoldDB" id="A0A4Y8P9Q5"/>
<dbReference type="EMBL" id="LXQC01000158">
    <property type="protein sequence ID" value="TFE67200.1"/>
    <property type="molecule type" value="Genomic_DNA"/>
</dbReference>
<feature type="compositionally biased region" description="Basic and acidic residues" evidence="2">
    <location>
        <begin position="59"/>
        <end position="79"/>
    </location>
</feature>
<keyword evidence="3" id="KW-0812">Transmembrane</keyword>
<keyword evidence="5" id="KW-1185">Reference proteome</keyword>
<feature type="compositionally biased region" description="Basic and acidic residues" evidence="2">
    <location>
        <begin position="105"/>
        <end position="123"/>
    </location>
</feature>
<evidence type="ECO:0000313" key="4">
    <source>
        <dbReference type="EMBL" id="TFE67200.1"/>
    </source>
</evidence>
<dbReference type="Proteomes" id="UP000297713">
    <property type="component" value="Unassembled WGS sequence"/>
</dbReference>
<sequence>MSETEKNSKPTRKKSSTKKTSSRRLISKTNADLLFESSPSPTDLNLVENKIEQLSQDSVPEKEPIDQIEKKNKETKLDDLLQYEVTHSEPPLNKTSPLSTASFSSKEKEKGENSSDSEKKEKSMNTAPNPHVNTLKKNIEKQSQEQRSVQKILSVFLFSFFTLIVFVLILAVYGGMVIFKKIHSQDVLITEAEKKLQNRIDQLNSLFFQQKKEIEELDTSLNQIHSYITDTEKDLSKTRSRLDNLDSKIADNAQKIQQLSTEIKQDNQSRLKKEDLLLKRITILEEERKKNGTETKKSKSSSSP</sequence>
<dbReference type="Gene3D" id="1.20.5.340">
    <property type="match status" value="1"/>
</dbReference>
<proteinExistence type="predicted"/>
<protein>
    <submittedName>
        <fullName evidence="4">Uncharacterized protein</fullName>
    </submittedName>
</protein>
<reference evidence="4 5" key="1">
    <citation type="submission" date="2016-05" db="EMBL/GenBank/DDBJ databases">
        <title>Diversity and Homogeneity among Thermoacidophilic Verrucomicrobia Methanotrophs Linked with Geographical Origin.</title>
        <authorList>
            <person name="Erikstad H.-A."/>
            <person name="Smestad N.B."/>
            <person name="Ceballos R.M."/>
            <person name="Birkeland N.-K."/>
        </authorList>
    </citation>
    <scope>NUCLEOTIDE SEQUENCE [LARGE SCALE GENOMIC DNA]</scope>
    <source>
        <strain evidence="4 5">Phi</strain>
    </source>
</reference>